<dbReference type="PANTHER" id="PTHR43072:SF60">
    <property type="entry name" value="L-2,4-DIAMINOBUTYRIC ACID ACETYLTRANSFERASE"/>
    <property type="match status" value="1"/>
</dbReference>
<dbReference type="InterPro" id="IPR016181">
    <property type="entry name" value="Acyl_CoA_acyltransferase"/>
</dbReference>
<dbReference type="RefSeq" id="WP_342791372.1">
    <property type="nucleotide sequence ID" value="NZ_VNHS01000012.1"/>
</dbReference>
<reference evidence="2 3" key="1">
    <citation type="submission" date="2019-07" db="EMBL/GenBank/DDBJ databases">
        <title>Genomic Encyclopedia of Type Strains, Phase III (KMG-III): the genomes of soil and plant-associated and newly described type strains.</title>
        <authorList>
            <person name="Whitman W."/>
        </authorList>
    </citation>
    <scope>NUCLEOTIDE SEQUENCE [LARGE SCALE GENOMIC DNA]</scope>
    <source>
        <strain evidence="2 3">BL24</strain>
    </source>
</reference>
<sequence length="163" mass="18581">MMTTYTIREIQAADACDIYALNQDFNPNFRAFGEEQVRRKIDIIAKKTNDKIFVFEQNGRVVGYIHGSPHELLFADSLVNILGFVVSAELRNQGIGGRLIAHLEQWGERSGYSGIKLLTHPSRAAAHRFYERRGYVFTKDQKNYIKAFENGAKTPKALNERAE</sequence>
<dbReference type="InterPro" id="IPR000182">
    <property type="entry name" value="GNAT_dom"/>
</dbReference>
<accession>A0A5S5BV65</accession>
<feature type="domain" description="N-acetyltransferase" evidence="1">
    <location>
        <begin position="5"/>
        <end position="155"/>
    </location>
</feature>
<evidence type="ECO:0000313" key="2">
    <source>
        <dbReference type="EMBL" id="TYP70206.1"/>
    </source>
</evidence>
<dbReference type="Pfam" id="PF00583">
    <property type="entry name" value="Acetyltransf_1"/>
    <property type="match status" value="1"/>
</dbReference>
<dbReference type="PANTHER" id="PTHR43072">
    <property type="entry name" value="N-ACETYLTRANSFERASE"/>
    <property type="match status" value="1"/>
</dbReference>
<keyword evidence="2" id="KW-0808">Transferase</keyword>
<name>A0A5S5BV65_9BACL</name>
<dbReference type="CDD" id="cd04301">
    <property type="entry name" value="NAT_SF"/>
    <property type="match status" value="1"/>
</dbReference>
<dbReference type="EMBL" id="VNHS01000012">
    <property type="protein sequence ID" value="TYP70206.1"/>
    <property type="molecule type" value="Genomic_DNA"/>
</dbReference>
<dbReference type="Proteomes" id="UP000323257">
    <property type="component" value="Unassembled WGS sequence"/>
</dbReference>
<comment type="caution">
    <text evidence="2">The sequence shown here is derived from an EMBL/GenBank/DDBJ whole genome shotgun (WGS) entry which is preliminary data.</text>
</comment>
<dbReference type="SUPFAM" id="SSF55729">
    <property type="entry name" value="Acyl-CoA N-acyltransferases (Nat)"/>
    <property type="match status" value="1"/>
</dbReference>
<keyword evidence="3" id="KW-1185">Reference proteome</keyword>
<dbReference type="PROSITE" id="PS51186">
    <property type="entry name" value="GNAT"/>
    <property type="match status" value="1"/>
</dbReference>
<organism evidence="2 3">
    <name type="scientific">Paenibacillus methanolicus</name>
    <dbReference type="NCBI Taxonomy" id="582686"/>
    <lineage>
        <taxon>Bacteria</taxon>
        <taxon>Bacillati</taxon>
        <taxon>Bacillota</taxon>
        <taxon>Bacilli</taxon>
        <taxon>Bacillales</taxon>
        <taxon>Paenibacillaceae</taxon>
        <taxon>Paenibacillus</taxon>
    </lineage>
</organism>
<proteinExistence type="predicted"/>
<evidence type="ECO:0000313" key="3">
    <source>
        <dbReference type="Proteomes" id="UP000323257"/>
    </source>
</evidence>
<dbReference type="Gene3D" id="3.40.630.30">
    <property type="match status" value="1"/>
</dbReference>
<evidence type="ECO:0000259" key="1">
    <source>
        <dbReference type="PROSITE" id="PS51186"/>
    </source>
</evidence>
<gene>
    <name evidence="2" type="ORF">BCM02_112186</name>
</gene>
<dbReference type="AlphaFoldDB" id="A0A5S5BV65"/>
<protein>
    <submittedName>
        <fullName evidence="2">Putative N-acetyltransferase YhbS</fullName>
    </submittedName>
</protein>
<dbReference type="GO" id="GO:0016747">
    <property type="term" value="F:acyltransferase activity, transferring groups other than amino-acyl groups"/>
    <property type="evidence" value="ECO:0007669"/>
    <property type="project" value="InterPro"/>
</dbReference>